<name>A0A8X6MS70_NEPPI</name>
<evidence type="ECO:0000313" key="2">
    <source>
        <dbReference type="Proteomes" id="UP000887013"/>
    </source>
</evidence>
<reference evidence="1" key="1">
    <citation type="submission" date="2020-08" db="EMBL/GenBank/DDBJ databases">
        <title>Multicomponent nature underlies the extraordinary mechanical properties of spider dragline silk.</title>
        <authorList>
            <person name="Kono N."/>
            <person name="Nakamura H."/>
            <person name="Mori M."/>
            <person name="Yoshida Y."/>
            <person name="Ohtoshi R."/>
            <person name="Malay A.D."/>
            <person name="Moran D.A.P."/>
            <person name="Tomita M."/>
            <person name="Numata K."/>
            <person name="Arakawa K."/>
        </authorList>
    </citation>
    <scope>NUCLEOTIDE SEQUENCE</scope>
</reference>
<evidence type="ECO:0000313" key="1">
    <source>
        <dbReference type="EMBL" id="GFS75158.1"/>
    </source>
</evidence>
<proteinExistence type="predicted"/>
<keyword evidence="2" id="KW-1185">Reference proteome</keyword>
<protein>
    <submittedName>
        <fullName evidence="1">Uncharacterized protein</fullName>
    </submittedName>
</protein>
<comment type="caution">
    <text evidence="1">The sequence shown here is derived from an EMBL/GenBank/DDBJ whole genome shotgun (WGS) entry which is preliminary data.</text>
</comment>
<gene>
    <name evidence="1" type="ORF">NPIL_622571</name>
</gene>
<organism evidence="1 2">
    <name type="scientific">Nephila pilipes</name>
    <name type="common">Giant wood spider</name>
    <name type="synonym">Nephila maculata</name>
    <dbReference type="NCBI Taxonomy" id="299642"/>
    <lineage>
        <taxon>Eukaryota</taxon>
        <taxon>Metazoa</taxon>
        <taxon>Ecdysozoa</taxon>
        <taxon>Arthropoda</taxon>
        <taxon>Chelicerata</taxon>
        <taxon>Arachnida</taxon>
        <taxon>Araneae</taxon>
        <taxon>Araneomorphae</taxon>
        <taxon>Entelegynae</taxon>
        <taxon>Araneoidea</taxon>
        <taxon>Nephilidae</taxon>
        <taxon>Nephila</taxon>
    </lineage>
</organism>
<sequence>MRENLRISPASFQQPEFLLNRHTVLGNLFSFVQQSRSSLSLLKNPAHKFRLVDLFRIISLTSSIIFEFRLAEDSSSDKTRFQSRFSANNIDFDRSQLTGNHLGRYFGSNRE</sequence>
<dbReference type="AlphaFoldDB" id="A0A8X6MS70"/>
<accession>A0A8X6MS70</accession>
<dbReference type="Proteomes" id="UP000887013">
    <property type="component" value="Unassembled WGS sequence"/>
</dbReference>
<dbReference type="EMBL" id="BMAW01096551">
    <property type="protein sequence ID" value="GFS75158.1"/>
    <property type="molecule type" value="Genomic_DNA"/>
</dbReference>